<dbReference type="InterPro" id="IPR036514">
    <property type="entry name" value="SGNH_hydro_sf"/>
</dbReference>
<dbReference type="InterPro" id="IPR045136">
    <property type="entry name" value="Iah1-like"/>
</dbReference>
<organism evidence="3 4">
    <name type="scientific">Singulisphaera acidiphila (strain ATCC BAA-1392 / DSM 18658 / VKM B-2454 / MOB10)</name>
    <dbReference type="NCBI Taxonomy" id="886293"/>
    <lineage>
        <taxon>Bacteria</taxon>
        <taxon>Pseudomonadati</taxon>
        <taxon>Planctomycetota</taxon>
        <taxon>Planctomycetia</taxon>
        <taxon>Isosphaerales</taxon>
        <taxon>Isosphaeraceae</taxon>
        <taxon>Singulisphaera</taxon>
    </lineage>
</organism>
<dbReference type="GO" id="GO:0016788">
    <property type="term" value="F:hydrolase activity, acting on ester bonds"/>
    <property type="evidence" value="ECO:0007669"/>
    <property type="project" value="UniProtKB-ARBA"/>
</dbReference>
<accession>L0DFZ6</accession>
<dbReference type="HOGENOM" id="CLU_101278_0_0_0"/>
<dbReference type="SUPFAM" id="SSF52266">
    <property type="entry name" value="SGNH hydrolase"/>
    <property type="match status" value="1"/>
</dbReference>
<proteinExistence type="predicted"/>
<dbReference type="OrthoDB" id="388542at2"/>
<feature type="domain" description="SGNH hydrolase-type esterase" evidence="2">
    <location>
        <begin position="62"/>
        <end position="203"/>
    </location>
</feature>
<dbReference type="AlphaFoldDB" id="L0DFZ6"/>
<protein>
    <submittedName>
        <fullName evidence="3">Lysophospholipase L1-like esterase</fullName>
    </submittedName>
</protein>
<reference evidence="3 4" key="1">
    <citation type="submission" date="2012-02" db="EMBL/GenBank/DDBJ databases">
        <title>Complete sequence of chromosome of Singulisphaera acidiphila DSM 18658.</title>
        <authorList>
            <consortium name="US DOE Joint Genome Institute (JGI-PGF)"/>
            <person name="Lucas S."/>
            <person name="Copeland A."/>
            <person name="Lapidus A."/>
            <person name="Glavina del Rio T."/>
            <person name="Dalin E."/>
            <person name="Tice H."/>
            <person name="Bruce D."/>
            <person name="Goodwin L."/>
            <person name="Pitluck S."/>
            <person name="Peters L."/>
            <person name="Ovchinnikova G."/>
            <person name="Chertkov O."/>
            <person name="Kyrpides N."/>
            <person name="Mavromatis K."/>
            <person name="Ivanova N."/>
            <person name="Brettin T."/>
            <person name="Detter J.C."/>
            <person name="Han C."/>
            <person name="Larimer F."/>
            <person name="Land M."/>
            <person name="Hauser L."/>
            <person name="Markowitz V."/>
            <person name="Cheng J.-F."/>
            <person name="Hugenholtz P."/>
            <person name="Woyke T."/>
            <person name="Wu D."/>
            <person name="Tindall B."/>
            <person name="Pomrenke H."/>
            <person name="Brambilla E."/>
            <person name="Klenk H.-P."/>
            <person name="Eisen J.A."/>
        </authorList>
    </citation>
    <scope>NUCLEOTIDE SEQUENCE [LARGE SCALE GENOMIC DNA]</scope>
    <source>
        <strain evidence="4">ATCC BAA-1392 / DSM 18658 / VKM B-2454 / MOB10</strain>
    </source>
</reference>
<sequence>MRLMTRLVPAMIAVTSVSALATEPAKVVLIGDSIRLGYAPTVEAELAGKVKIISPKPNGGDSQNVLKHLDEWVIREQPAVVHFNCGIHDTKKSKTTGTFQVSPKQYEANLREIIARIRKETGAVVLFATSTPILDDRAAQARTKADYELLQASIDQYNQIALKVMDELKVPVDDLRTALPDDSVATAKIMTTDGVHFSPEGRERLGKQVAAFISQHLPSGAPPR</sequence>
<dbReference type="STRING" id="886293.Sinac_3319"/>
<dbReference type="InterPro" id="IPR013830">
    <property type="entry name" value="SGNH_hydro"/>
</dbReference>
<evidence type="ECO:0000313" key="4">
    <source>
        <dbReference type="Proteomes" id="UP000010798"/>
    </source>
</evidence>
<feature type="signal peptide" evidence="1">
    <location>
        <begin position="1"/>
        <end position="21"/>
    </location>
</feature>
<dbReference type="eggNOG" id="COG2755">
    <property type="taxonomic scope" value="Bacteria"/>
</dbReference>
<dbReference type="Pfam" id="PF13472">
    <property type="entry name" value="Lipase_GDSL_2"/>
    <property type="match status" value="1"/>
</dbReference>
<dbReference type="EMBL" id="CP003364">
    <property type="protein sequence ID" value="AGA27586.1"/>
    <property type="molecule type" value="Genomic_DNA"/>
</dbReference>
<name>L0DFZ6_SINAD</name>
<keyword evidence="1" id="KW-0732">Signal</keyword>
<dbReference type="Proteomes" id="UP000010798">
    <property type="component" value="Chromosome"/>
</dbReference>
<dbReference type="RefSeq" id="WP_015246732.1">
    <property type="nucleotide sequence ID" value="NC_019892.1"/>
</dbReference>
<gene>
    <name evidence="3" type="ordered locus">Sinac_3319</name>
</gene>
<dbReference type="Gene3D" id="3.40.50.1110">
    <property type="entry name" value="SGNH hydrolase"/>
    <property type="match status" value="1"/>
</dbReference>
<evidence type="ECO:0000256" key="1">
    <source>
        <dbReference type="SAM" id="SignalP"/>
    </source>
</evidence>
<dbReference type="CDD" id="cd00229">
    <property type="entry name" value="SGNH_hydrolase"/>
    <property type="match status" value="1"/>
</dbReference>
<keyword evidence="4" id="KW-1185">Reference proteome</keyword>
<dbReference type="PANTHER" id="PTHR14209:SF19">
    <property type="entry name" value="ISOAMYL ACETATE-HYDROLYZING ESTERASE 1 HOMOLOG"/>
    <property type="match status" value="1"/>
</dbReference>
<evidence type="ECO:0000259" key="2">
    <source>
        <dbReference type="Pfam" id="PF13472"/>
    </source>
</evidence>
<dbReference type="PANTHER" id="PTHR14209">
    <property type="entry name" value="ISOAMYL ACETATE-HYDROLYZING ESTERASE 1"/>
    <property type="match status" value="1"/>
</dbReference>
<dbReference type="KEGG" id="saci:Sinac_3319"/>
<evidence type="ECO:0000313" key="3">
    <source>
        <dbReference type="EMBL" id="AGA27586.1"/>
    </source>
</evidence>
<feature type="chain" id="PRO_5003940813" evidence="1">
    <location>
        <begin position="22"/>
        <end position="224"/>
    </location>
</feature>